<evidence type="ECO:0000313" key="2">
    <source>
        <dbReference type="Proteomes" id="UP001162164"/>
    </source>
</evidence>
<name>A0ABQ9JE21_9CUCU</name>
<protein>
    <recommendedName>
        <fullName evidence="3">Retrotransposon gag domain-containing protein</fullName>
    </recommendedName>
</protein>
<comment type="caution">
    <text evidence="1">The sequence shown here is derived from an EMBL/GenBank/DDBJ whole genome shotgun (WGS) entry which is preliminary data.</text>
</comment>
<evidence type="ECO:0008006" key="3">
    <source>
        <dbReference type="Google" id="ProtNLM"/>
    </source>
</evidence>
<sequence length="497" mass="58303">MSINYDIEPIHLRTHELNYELRIRNVATDRVDVALKRKYLKRELRKDLSRPDVHLYATPNFNIDLEKRELNESIKTITDLVNDYDGVNSELGRLSRIPEDLSEEISNYRGDNIVIVSALEEELTEIRERSQRGEELNRGTRNNDILPGGSAFKPVPVFKWSVKFNGRGSVNSFLQRVEELRVSRKCTKEGLFEAASDLFEDDALEWFRAQLRRKSFKNDFLSIEYDDDLWKQIERRTQHENEPVVIYISVMENLFECLTEKPSEQKRLNTLLPRVLPCYQSHLALQEIVSVYKTSSQEWNSWLNEVWNFYSEEIDKLPELYKEVRAHLAKAYRKNERTYNLRKRPSDVYHVKDKVWKKNYVLSNKADHFASKLAPKYVLCTIRKVVSKLVYELDGPDGKNIGRFHVKDLKPYQGSEVDEEGNSNLVRRKKNLKNPRPISEKVALLTTSVKIRLQVVKRNHLSALFTTFGKLKKLFCSLSIDSFSRLPNSIGDMEHRF</sequence>
<reference evidence="1" key="1">
    <citation type="journal article" date="2023" name="Insect Mol. Biol.">
        <title>Genome sequencing provides insights into the evolution of gene families encoding plant cell wall-degrading enzymes in longhorned beetles.</title>
        <authorList>
            <person name="Shin N.R."/>
            <person name="Okamura Y."/>
            <person name="Kirsch R."/>
            <person name="Pauchet Y."/>
        </authorList>
    </citation>
    <scope>NUCLEOTIDE SEQUENCE</scope>
    <source>
        <strain evidence="1">MMC_N1</strain>
    </source>
</reference>
<proteinExistence type="predicted"/>
<keyword evidence="2" id="KW-1185">Reference proteome</keyword>
<dbReference type="EMBL" id="JAPWTJ010000752">
    <property type="protein sequence ID" value="KAJ8975878.1"/>
    <property type="molecule type" value="Genomic_DNA"/>
</dbReference>
<organism evidence="1 2">
    <name type="scientific">Molorchus minor</name>
    <dbReference type="NCBI Taxonomy" id="1323400"/>
    <lineage>
        <taxon>Eukaryota</taxon>
        <taxon>Metazoa</taxon>
        <taxon>Ecdysozoa</taxon>
        <taxon>Arthropoda</taxon>
        <taxon>Hexapoda</taxon>
        <taxon>Insecta</taxon>
        <taxon>Pterygota</taxon>
        <taxon>Neoptera</taxon>
        <taxon>Endopterygota</taxon>
        <taxon>Coleoptera</taxon>
        <taxon>Polyphaga</taxon>
        <taxon>Cucujiformia</taxon>
        <taxon>Chrysomeloidea</taxon>
        <taxon>Cerambycidae</taxon>
        <taxon>Lamiinae</taxon>
        <taxon>Monochamini</taxon>
        <taxon>Molorchus</taxon>
    </lineage>
</organism>
<dbReference type="Proteomes" id="UP001162164">
    <property type="component" value="Unassembled WGS sequence"/>
</dbReference>
<accession>A0ABQ9JE21</accession>
<gene>
    <name evidence="1" type="ORF">NQ317_015211</name>
</gene>
<evidence type="ECO:0000313" key="1">
    <source>
        <dbReference type="EMBL" id="KAJ8975878.1"/>
    </source>
</evidence>